<keyword evidence="4" id="KW-0732">Signal</keyword>
<protein>
    <submittedName>
        <fullName evidence="5">Bifunctional YncE family protein/alkaline phosphatase family protein</fullName>
    </submittedName>
</protein>
<dbReference type="Proteomes" id="UP000305546">
    <property type="component" value="Unassembled WGS sequence"/>
</dbReference>
<accession>A0A5C4LVZ7</accession>
<dbReference type="SUPFAM" id="SSF50974">
    <property type="entry name" value="Nitrous oxide reductase, N-terminal domain"/>
    <property type="match status" value="1"/>
</dbReference>
<dbReference type="AlphaFoldDB" id="A0A5C4LVZ7"/>
<evidence type="ECO:0000256" key="1">
    <source>
        <dbReference type="ARBA" id="ARBA00022801"/>
    </source>
</evidence>
<dbReference type="InterPro" id="IPR011964">
    <property type="entry name" value="YVTN_b-propeller_repeat"/>
</dbReference>
<dbReference type="PANTHER" id="PTHR47197:SF3">
    <property type="entry name" value="DIHYDRO-HEME D1 DEHYDROGENASE"/>
    <property type="match status" value="1"/>
</dbReference>
<dbReference type="GO" id="GO:0016788">
    <property type="term" value="F:hydrolase activity, acting on ester bonds"/>
    <property type="evidence" value="ECO:0007669"/>
    <property type="project" value="InterPro"/>
</dbReference>
<dbReference type="InterPro" id="IPR017850">
    <property type="entry name" value="Alkaline_phosphatase_core_sf"/>
</dbReference>
<keyword evidence="6" id="KW-1185">Reference proteome</keyword>
<feature type="chain" id="PRO_5022866300" evidence="4">
    <location>
        <begin position="37"/>
        <end position="860"/>
    </location>
</feature>
<name>A0A5C4LVZ7_9PSEU</name>
<dbReference type="InterPro" id="IPR019405">
    <property type="entry name" value="Lactonase_7-beta_prop"/>
</dbReference>
<dbReference type="Gene3D" id="3.40.720.10">
    <property type="entry name" value="Alkaline Phosphatase, subunit A"/>
    <property type="match status" value="1"/>
</dbReference>
<sequence length="860" mass="90456">MRFIRKTQSGRRPPRARTTAAIALGTVAVGTAVAVAATQAVHAGPAGDGTAVTPVGFRVTPPGQQTTLGDLPLSSAASPDGKSMLVVNAGDGDQSLQMIDTASGKVIQTITYKAPQAIFAGVTFSPDGQRAYVSGGGNNVIRTYSVSGQHLTETATIALPTKNPSGASVNMYPAGLAVTPDGKRLVVADQLADAATVVDLATGATSTTGVGHAPYGVVLSKDGGTAYVTNQGANTVSVLDIAGAAPVVRTTIGVGTHPNNAVPSADGKRLYVADGDSDQVSVLDTVANRVSQTISLAPYQNAPVGANPDGLALSPGQHTLYVANSGDNDIAVVDLDRAEVRGLIPTAWYPTSVQVVGKRLRMVNAKGLGAGPNPNGPNPYTDDQRRKTDPEGFNAQYVGSMIKGSLSTIDVPDAGTLANYTRQVNDNDGFAQGAGVRGTGGPGTAIIPRHAGDPTPIKHVIYVVKENRTYDQEFGSLGKGNGDPSLNLFGDGTAPNLRALERQYADLDNFYANAEVSAQGWNWAVASNSNPYTEQTWVANYSGRNHPYPSENGDPAIAPNRDPADAYIWDRLADAHVSFRNYGYYVSPNSTNQEIASDPRLNANTDHAYRGFDLNCPDSANSFKPLSASCGSPRIDEWQKEFGGYVTNHNLPTMEFVRLPNDHTSSTAPGKPTPKAYVGDNDWATGQLVDAVSHSPYWKDTAIFVTEDDAQAGPDHVDAHRTTSEVISPYTRTGKVDSTFYNTASMLRTMELILGIKPLTQFDAFATPMVGAFTNKPDFTPYTAVKPTTDLTAVNTANSPMAAQSAQQDLSQADRINEYEFNQATWESVKGANSPMPLPLSNGVPFVPPANPTGPNGSDG</sequence>
<dbReference type="InterPro" id="IPR011045">
    <property type="entry name" value="N2O_reductase_N"/>
</dbReference>
<organism evidence="5 6">
    <name type="scientific">Amycolatopsis alkalitolerans</name>
    <dbReference type="NCBI Taxonomy" id="2547244"/>
    <lineage>
        <taxon>Bacteria</taxon>
        <taxon>Bacillati</taxon>
        <taxon>Actinomycetota</taxon>
        <taxon>Actinomycetes</taxon>
        <taxon>Pseudonocardiales</taxon>
        <taxon>Pseudonocardiaceae</taxon>
        <taxon>Amycolatopsis</taxon>
    </lineage>
</organism>
<evidence type="ECO:0000256" key="4">
    <source>
        <dbReference type="SAM" id="SignalP"/>
    </source>
</evidence>
<dbReference type="InterPro" id="IPR015943">
    <property type="entry name" value="WD40/YVTN_repeat-like_dom_sf"/>
</dbReference>
<dbReference type="Pfam" id="PF10282">
    <property type="entry name" value="Lactonase"/>
    <property type="match status" value="1"/>
</dbReference>
<dbReference type="PANTHER" id="PTHR47197">
    <property type="entry name" value="PROTEIN NIRF"/>
    <property type="match status" value="1"/>
</dbReference>
<evidence type="ECO:0000256" key="3">
    <source>
        <dbReference type="SAM" id="MobiDB-lite"/>
    </source>
</evidence>
<proteinExistence type="predicted"/>
<dbReference type="NCBIfam" id="TIGR02276">
    <property type="entry name" value="beta_rpt_yvtn"/>
    <property type="match status" value="1"/>
</dbReference>
<feature type="signal peptide" evidence="4">
    <location>
        <begin position="1"/>
        <end position="36"/>
    </location>
</feature>
<dbReference type="RefSeq" id="WP_139098500.1">
    <property type="nucleotide sequence ID" value="NZ_VDFW01000019.1"/>
</dbReference>
<dbReference type="EMBL" id="VDFW01000019">
    <property type="protein sequence ID" value="TNC23543.1"/>
    <property type="molecule type" value="Genomic_DNA"/>
</dbReference>
<keyword evidence="1" id="KW-0378">Hydrolase</keyword>
<evidence type="ECO:0000313" key="5">
    <source>
        <dbReference type="EMBL" id="TNC23543.1"/>
    </source>
</evidence>
<evidence type="ECO:0000256" key="2">
    <source>
        <dbReference type="ARBA" id="ARBA00023026"/>
    </source>
</evidence>
<dbReference type="Gene3D" id="2.130.10.10">
    <property type="entry name" value="YVTN repeat-like/Quinoprotein amine dehydrogenase"/>
    <property type="match status" value="2"/>
</dbReference>
<keyword evidence="2" id="KW-0843">Virulence</keyword>
<dbReference type="InterPro" id="IPR007312">
    <property type="entry name" value="Phosphoesterase"/>
</dbReference>
<gene>
    <name evidence="5" type="ORF">FG385_21180</name>
</gene>
<evidence type="ECO:0000313" key="6">
    <source>
        <dbReference type="Proteomes" id="UP000305546"/>
    </source>
</evidence>
<dbReference type="Pfam" id="PF04185">
    <property type="entry name" value="Phosphoesterase"/>
    <property type="match status" value="1"/>
</dbReference>
<feature type="region of interest" description="Disordered" evidence="3">
    <location>
        <begin position="841"/>
        <end position="860"/>
    </location>
</feature>
<dbReference type="OrthoDB" id="145213at2"/>
<feature type="region of interest" description="Disordered" evidence="3">
    <location>
        <begin position="367"/>
        <end position="391"/>
    </location>
</feature>
<reference evidence="5 6" key="1">
    <citation type="submission" date="2019-06" db="EMBL/GenBank/DDBJ databases">
        <title>Amycolatopsis alkalitolerans sp. nov., isolated from Gastrodia elata Blume.</title>
        <authorList>
            <person name="Narsing Rao M.P."/>
            <person name="Li W.J."/>
        </authorList>
    </citation>
    <scope>NUCLEOTIDE SEQUENCE [LARGE SCALE GENOMIC DNA]</scope>
    <source>
        <strain evidence="5 6">SYSUP0005</strain>
    </source>
</reference>
<comment type="caution">
    <text evidence="5">The sequence shown here is derived from an EMBL/GenBank/DDBJ whole genome shotgun (WGS) entry which is preliminary data.</text>
</comment>
<dbReference type="InterPro" id="IPR051200">
    <property type="entry name" value="Host-pathogen_enzymatic-act"/>
</dbReference>